<dbReference type="OrthoDB" id="9804590at2"/>
<dbReference type="Pfam" id="PF05958">
    <property type="entry name" value="tRNA_U5-meth_tr"/>
    <property type="match status" value="1"/>
</dbReference>
<keyword evidence="6 9" id="KW-0479">Metal-binding</keyword>
<evidence type="ECO:0000256" key="10">
    <source>
        <dbReference type="PROSITE-ProRule" id="PRU01024"/>
    </source>
</evidence>
<dbReference type="GO" id="GO:0051539">
    <property type="term" value="F:4 iron, 4 sulfur cluster binding"/>
    <property type="evidence" value="ECO:0007669"/>
    <property type="project" value="UniProtKB-KW"/>
</dbReference>
<keyword evidence="14" id="KW-1185">Reference proteome</keyword>
<evidence type="ECO:0000256" key="2">
    <source>
        <dbReference type="ARBA" id="ARBA00022552"/>
    </source>
</evidence>
<dbReference type="PROSITE" id="PS01230">
    <property type="entry name" value="TRMA_1"/>
    <property type="match status" value="1"/>
</dbReference>
<dbReference type="CDD" id="cd02440">
    <property type="entry name" value="AdoMet_MTases"/>
    <property type="match status" value="1"/>
</dbReference>
<evidence type="ECO:0000259" key="12">
    <source>
        <dbReference type="PROSITE" id="PS50926"/>
    </source>
</evidence>
<dbReference type="AlphaFoldDB" id="A0A2P1PUS9"/>
<dbReference type="InterPro" id="IPR010280">
    <property type="entry name" value="U5_MeTrfase_fam"/>
</dbReference>
<dbReference type="NCBIfam" id="TIGR00479">
    <property type="entry name" value="rumA"/>
    <property type="match status" value="1"/>
</dbReference>
<feature type="active site" description="Nucleophile" evidence="9 10">
    <location>
        <position position="398"/>
    </location>
</feature>
<comment type="catalytic activity">
    <reaction evidence="9">
        <text>uridine(1939) in 23S rRNA + S-adenosyl-L-methionine = 5-methyluridine(1939) in 23S rRNA + S-adenosyl-L-homocysteine + H(+)</text>
        <dbReference type="Rhea" id="RHEA:42908"/>
        <dbReference type="Rhea" id="RHEA-COMP:10278"/>
        <dbReference type="Rhea" id="RHEA-COMP:10279"/>
        <dbReference type="ChEBI" id="CHEBI:15378"/>
        <dbReference type="ChEBI" id="CHEBI:57856"/>
        <dbReference type="ChEBI" id="CHEBI:59789"/>
        <dbReference type="ChEBI" id="CHEBI:65315"/>
        <dbReference type="ChEBI" id="CHEBI:74447"/>
        <dbReference type="EC" id="2.1.1.190"/>
    </reaction>
</comment>
<dbReference type="HAMAP" id="MF_01010">
    <property type="entry name" value="23SrRNA_methyltr_RlmD"/>
    <property type="match status" value="1"/>
</dbReference>
<gene>
    <name evidence="9" type="primary">rlmD</name>
    <name evidence="13" type="ORF">C7S18_15975</name>
</gene>
<dbReference type="InterPro" id="IPR001566">
    <property type="entry name" value="23S_rRNA_MeTrfase_RlmD"/>
</dbReference>
<feature type="binding site" evidence="9 10">
    <location>
        <position position="303"/>
    </location>
    <ligand>
        <name>S-adenosyl-L-methionine</name>
        <dbReference type="ChEBI" id="CHEBI:59789"/>
    </ligand>
</feature>
<keyword evidence="2 9" id="KW-0698">rRNA processing</keyword>
<keyword evidence="3 9" id="KW-0489">Methyltransferase</keyword>
<dbReference type="InterPro" id="IPR012340">
    <property type="entry name" value="NA-bd_OB-fold"/>
</dbReference>
<dbReference type="PROSITE" id="PS51687">
    <property type="entry name" value="SAM_MT_RNA_M5U"/>
    <property type="match status" value="1"/>
</dbReference>
<accession>A0A2P1PUS9</accession>
<feature type="binding site" evidence="9">
    <location>
        <position position="351"/>
    </location>
    <ligand>
        <name>S-adenosyl-L-methionine</name>
        <dbReference type="ChEBI" id="CHEBI:59789"/>
    </ligand>
</feature>
<proteinExistence type="inferred from homology"/>
<reference evidence="13 14" key="1">
    <citation type="submission" date="2018-03" db="EMBL/GenBank/DDBJ databases">
        <title>Ahniella affigens gen. nov., sp. nov., a gammaproteobacterium isolated from sandy soil near a stream.</title>
        <authorList>
            <person name="Ko Y."/>
            <person name="Kim J.-H."/>
        </authorList>
    </citation>
    <scope>NUCLEOTIDE SEQUENCE [LARGE SCALE GENOMIC DNA]</scope>
    <source>
        <strain evidence="13 14">D13</strain>
    </source>
</reference>
<dbReference type="PANTHER" id="PTHR11061:SF49">
    <property type="entry name" value="23S RRNA (URACIL(1939)-C(5))-METHYLTRANSFERASE RLMD"/>
    <property type="match status" value="1"/>
</dbReference>
<keyword evidence="7 9" id="KW-0408">Iron</keyword>
<evidence type="ECO:0000256" key="1">
    <source>
        <dbReference type="ARBA" id="ARBA00022485"/>
    </source>
</evidence>
<evidence type="ECO:0000256" key="6">
    <source>
        <dbReference type="ARBA" id="ARBA00022723"/>
    </source>
</evidence>
<dbReference type="Proteomes" id="UP000241074">
    <property type="component" value="Chromosome"/>
</dbReference>
<feature type="binding site" evidence="9">
    <location>
        <position position="84"/>
    </location>
    <ligand>
        <name>[4Fe-4S] cluster</name>
        <dbReference type="ChEBI" id="CHEBI:49883"/>
    </ligand>
</feature>
<dbReference type="PANTHER" id="PTHR11061">
    <property type="entry name" value="RNA M5U METHYLTRANSFERASE"/>
    <property type="match status" value="1"/>
</dbReference>
<feature type="binding site" evidence="9 10">
    <location>
        <position position="372"/>
    </location>
    <ligand>
        <name>S-adenosyl-L-methionine</name>
        <dbReference type="ChEBI" id="CHEBI:59789"/>
    </ligand>
</feature>
<dbReference type="EC" id="2.1.1.190" evidence="9"/>
<reference evidence="13 14" key="2">
    <citation type="submission" date="2018-03" db="EMBL/GenBank/DDBJ databases">
        <authorList>
            <person name="Keele B.F."/>
        </authorList>
    </citation>
    <scope>NUCLEOTIDE SEQUENCE [LARGE SCALE GENOMIC DNA]</scope>
    <source>
        <strain evidence="13 14">D13</strain>
    </source>
</reference>
<feature type="binding site" evidence="9 10">
    <location>
        <position position="274"/>
    </location>
    <ligand>
        <name>S-adenosyl-L-methionine</name>
        <dbReference type="ChEBI" id="CHEBI:59789"/>
    </ligand>
</feature>
<dbReference type="PROSITE" id="PS50926">
    <property type="entry name" value="TRAM"/>
    <property type="match status" value="1"/>
</dbReference>
<feature type="binding site" evidence="9">
    <location>
        <position position="308"/>
    </location>
    <ligand>
        <name>S-adenosyl-L-methionine</name>
        <dbReference type="ChEBI" id="CHEBI:59789"/>
    </ligand>
</feature>
<dbReference type="GO" id="GO:0070475">
    <property type="term" value="P:rRNA base methylation"/>
    <property type="evidence" value="ECO:0007669"/>
    <property type="project" value="TreeGrafter"/>
</dbReference>
<evidence type="ECO:0000256" key="3">
    <source>
        <dbReference type="ARBA" id="ARBA00022603"/>
    </source>
</evidence>
<keyword evidence="8 9" id="KW-0411">Iron-sulfur</keyword>
<evidence type="ECO:0000256" key="8">
    <source>
        <dbReference type="ARBA" id="ARBA00023014"/>
    </source>
</evidence>
<feature type="binding site" evidence="9 10">
    <location>
        <position position="324"/>
    </location>
    <ligand>
        <name>S-adenosyl-L-methionine</name>
        <dbReference type="ChEBI" id="CHEBI:59789"/>
    </ligand>
</feature>
<keyword evidence="5 9" id="KW-0949">S-adenosyl-L-methionine</keyword>
<dbReference type="EMBL" id="CP027860">
    <property type="protein sequence ID" value="AVP98594.1"/>
    <property type="molecule type" value="Genomic_DNA"/>
</dbReference>
<evidence type="ECO:0000256" key="9">
    <source>
        <dbReference type="HAMAP-Rule" id="MF_01010"/>
    </source>
</evidence>
<sequence>MRQRRPSPQFAEPIELEIHDLSHEGRGVGKHQGKTVFVTGALPGETVRAKRTEAYRQYDEAHLLEVLVASPKRITPKCAHFGQCAGCVLQHLPAEDQIQAKERTLRENFARIGHVEPETWLPALTGNPFQYRRRGRFSVRHVGKKGRALVGFRELNGKFVADIQECHVVAPRIGAQLPKLAELVSTMDAADSIPQIEFANADQIAAFVFRHLNPLSEGDVQKLKDYARREGVAVFLQPKGIDSVYALEPTDVQLYFDVPEFSLRYQFQPLDFIQVNGDINARMIRHALDLLDPQPTDHILDLFCGLGNFTLPLARKAAHVVGVEGDGPLVQRARDNARSNGLDNTEFAVADLIQEHRDAPWARQQYDKILLDPARAGADGVIKWFPTKKVQRIVYVSCHPGSLARDAGMLVRDHGFKLSKAGVMDMFPQTAHVESIAVFER</sequence>
<dbReference type="InterPro" id="IPR030390">
    <property type="entry name" value="MeTrfase_TrmA_AS"/>
</dbReference>
<evidence type="ECO:0000256" key="4">
    <source>
        <dbReference type="ARBA" id="ARBA00022679"/>
    </source>
</evidence>
<dbReference type="RefSeq" id="WP_106892515.1">
    <property type="nucleotide sequence ID" value="NZ_CP027860.1"/>
</dbReference>
<dbReference type="GO" id="GO:0003723">
    <property type="term" value="F:RNA binding"/>
    <property type="evidence" value="ECO:0007669"/>
    <property type="project" value="InterPro"/>
</dbReference>
<dbReference type="NCBIfam" id="NF009639">
    <property type="entry name" value="PRK13168.1"/>
    <property type="match status" value="1"/>
</dbReference>
<keyword evidence="1 9" id="KW-0004">4Fe-4S</keyword>
<dbReference type="FunFam" id="2.40.50.140:FF:000097">
    <property type="entry name" value="23S rRNA (uracil(1939)-C(5))-methyltransferase RlmD"/>
    <property type="match status" value="1"/>
</dbReference>
<feature type="binding site" evidence="9">
    <location>
        <position position="87"/>
    </location>
    <ligand>
        <name>[4Fe-4S] cluster</name>
        <dbReference type="ChEBI" id="CHEBI:49883"/>
    </ligand>
</feature>
<dbReference type="PROSITE" id="PS01231">
    <property type="entry name" value="TRMA_2"/>
    <property type="match status" value="1"/>
</dbReference>
<evidence type="ECO:0000256" key="7">
    <source>
        <dbReference type="ARBA" id="ARBA00023004"/>
    </source>
</evidence>
<dbReference type="Gene3D" id="2.40.50.1070">
    <property type="match status" value="1"/>
</dbReference>
<dbReference type="GO" id="GO:0070041">
    <property type="term" value="F:rRNA (uridine-C5-)-methyltransferase activity"/>
    <property type="evidence" value="ECO:0007669"/>
    <property type="project" value="UniProtKB-UniRule"/>
</dbReference>
<dbReference type="Gene3D" id="2.40.50.140">
    <property type="entry name" value="Nucleic acid-binding proteins"/>
    <property type="match status" value="1"/>
</dbReference>
<comment type="similarity">
    <text evidence="9">Belongs to the class I-like SAM-binding methyltransferase superfamily. RNA M5U methyltransferase family. RlmD subfamily.</text>
</comment>
<keyword evidence="4 9" id="KW-0808">Transferase</keyword>
<dbReference type="SUPFAM" id="SSF50249">
    <property type="entry name" value="Nucleic acid-binding proteins"/>
    <property type="match status" value="1"/>
</dbReference>
<feature type="domain" description="TRAM" evidence="12">
    <location>
        <begin position="7"/>
        <end position="65"/>
    </location>
</feature>
<dbReference type="Gene3D" id="3.40.50.150">
    <property type="entry name" value="Vaccinia Virus protein VP39"/>
    <property type="match status" value="1"/>
</dbReference>
<dbReference type="Pfam" id="PF01938">
    <property type="entry name" value="TRAM"/>
    <property type="match status" value="1"/>
</dbReference>
<dbReference type="InterPro" id="IPR029063">
    <property type="entry name" value="SAM-dependent_MTases_sf"/>
</dbReference>
<dbReference type="InterPro" id="IPR030391">
    <property type="entry name" value="MeTrfase_TrmA_CS"/>
</dbReference>
<feature type="binding site" evidence="9">
    <location>
        <position position="166"/>
    </location>
    <ligand>
        <name>[4Fe-4S] cluster</name>
        <dbReference type="ChEBI" id="CHEBI:49883"/>
    </ligand>
</feature>
<evidence type="ECO:0000256" key="11">
    <source>
        <dbReference type="PROSITE-ProRule" id="PRU10015"/>
    </source>
</evidence>
<feature type="binding site" evidence="9">
    <location>
        <position position="78"/>
    </location>
    <ligand>
        <name>[4Fe-4S] cluster</name>
        <dbReference type="ChEBI" id="CHEBI:49883"/>
    </ligand>
</feature>
<comment type="function">
    <text evidence="9">Catalyzes the formation of 5-methyl-uridine at position 1939 (m5U1939) in 23S rRNA.</text>
</comment>
<evidence type="ECO:0000256" key="5">
    <source>
        <dbReference type="ARBA" id="ARBA00022691"/>
    </source>
</evidence>
<dbReference type="SUPFAM" id="SSF53335">
    <property type="entry name" value="S-adenosyl-L-methionine-dependent methyltransferases"/>
    <property type="match status" value="1"/>
</dbReference>
<dbReference type="GO" id="GO:0005506">
    <property type="term" value="F:iron ion binding"/>
    <property type="evidence" value="ECO:0007669"/>
    <property type="project" value="UniProtKB-UniRule"/>
</dbReference>
<evidence type="ECO:0000313" key="14">
    <source>
        <dbReference type="Proteomes" id="UP000241074"/>
    </source>
</evidence>
<feature type="active site" evidence="11">
    <location>
        <position position="398"/>
    </location>
</feature>
<protein>
    <recommendedName>
        <fullName evidence="9">23S rRNA (uracil(1939)-C(5))-methyltransferase RlmD</fullName>
        <ecNumber evidence="9">2.1.1.190</ecNumber>
    </recommendedName>
    <alternativeName>
        <fullName evidence="9">23S rRNA(m5U1939)-methyltransferase</fullName>
    </alternativeName>
</protein>
<dbReference type="KEGG" id="xba:C7S18_15975"/>
<evidence type="ECO:0000313" key="13">
    <source>
        <dbReference type="EMBL" id="AVP98594.1"/>
    </source>
</evidence>
<name>A0A2P1PUS9_9GAMM</name>
<organism evidence="13 14">
    <name type="scientific">Ahniella affigens</name>
    <dbReference type="NCBI Taxonomy" id="2021234"/>
    <lineage>
        <taxon>Bacteria</taxon>
        <taxon>Pseudomonadati</taxon>
        <taxon>Pseudomonadota</taxon>
        <taxon>Gammaproteobacteria</taxon>
        <taxon>Lysobacterales</taxon>
        <taxon>Rhodanobacteraceae</taxon>
        <taxon>Ahniella</taxon>
    </lineage>
</organism>
<dbReference type="InterPro" id="IPR002792">
    <property type="entry name" value="TRAM_dom"/>
</dbReference>